<dbReference type="KEGG" id="csa:Csal_1931"/>
<evidence type="ECO:0008006" key="3">
    <source>
        <dbReference type="Google" id="ProtNLM"/>
    </source>
</evidence>
<reference evidence="1 2" key="1">
    <citation type="journal article" date="2011" name="Stand. Genomic Sci.">
        <title>Complete genome sequence of the halophilic and highly halotolerant Chromohalobacter salexigens type strain (1H11(T)).</title>
        <authorList>
            <person name="Copeland A."/>
            <person name="O'Connor K."/>
            <person name="Lucas S."/>
            <person name="Lapidus A."/>
            <person name="Berry K.W."/>
            <person name="Detter J.C."/>
            <person name="Del Rio T.G."/>
            <person name="Hammon N."/>
            <person name="Dalin E."/>
            <person name="Tice H."/>
            <person name="Pitluck S."/>
            <person name="Bruce D."/>
            <person name="Goodwin L."/>
            <person name="Han C."/>
            <person name="Tapia R."/>
            <person name="Saunders E."/>
            <person name="Schmutz J."/>
            <person name="Brettin T."/>
            <person name="Larimer F."/>
            <person name="Land M."/>
            <person name="Hauser L."/>
            <person name="Vargas C."/>
            <person name="Nieto J.J."/>
            <person name="Kyrpides N.C."/>
            <person name="Ivanova N."/>
            <person name="Goker M."/>
            <person name="Klenk H.P."/>
            <person name="Csonka L.N."/>
            <person name="Woyke T."/>
        </authorList>
    </citation>
    <scope>NUCLEOTIDE SEQUENCE [LARGE SCALE GENOMIC DNA]</scope>
    <source>
        <strain evidence="2">ATCC BAA-138 / DSM 3043 / CIP 106854 / NCIMB 13768 / 1H11</strain>
    </source>
</reference>
<name>Q1QW75_CHRI1</name>
<dbReference type="EMBL" id="CP000285">
    <property type="protein sequence ID" value="ABE59283.1"/>
    <property type="molecule type" value="Genomic_DNA"/>
</dbReference>
<dbReference type="Proteomes" id="UP000000239">
    <property type="component" value="Chromosome"/>
</dbReference>
<keyword evidence="2" id="KW-1185">Reference proteome</keyword>
<dbReference type="HOGENOM" id="CLU_911192_0_0_6"/>
<proteinExistence type="predicted"/>
<dbReference type="InterPro" id="IPR011009">
    <property type="entry name" value="Kinase-like_dom_sf"/>
</dbReference>
<protein>
    <recommendedName>
        <fullName evidence="3">Aminoglycoside phosphotransferase domain-containing protein</fullName>
    </recommendedName>
</protein>
<evidence type="ECO:0000313" key="1">
    <source>
        <dbReference type="EMBL" id="ABE59283.1"/>
    </source>
</evidence>
<dbReference type="STRING" id="290398.Csal_1931"/>
<dbReference type="AlphaFoldDB" id="Q1QW75"/>
<accession>Q1QW75</accession>
<dbReference type="SUPFAM" id="SSF56112">
    <property type="entry name" value="Protein kinase-like (PK-like)"/>
    <property type="match status" value="1"/>
</dbReference>
<gene>
    <name evidence="1" type="ordered locus">Csal_1931</name>
</gene>
<evidence type="ECO:0000313" key="2">
    <source>
        <dbReference type="Proteomes" id="UP000000239"/>
    </source>
</evidence>
<dbReference type="eggNOG" id="COG2334">
    <property type="taxonomic scope" value="Bacteria"/>
</dbReference>
<sequence>MWPSVPLERRLPTIGQSVGACMYPDSELTHRVEVFTGHALSPLPLAWDDSANWLWRTAGESPQLLKLARTHPEHDPFWKGMRELFGFDRWRCPETMTRLAGALPAHLPMLPLPMTYLGTLQHAPLWSLPWSDGKAARMGPVFAELLGSQLGHLHRETVSGWGHPLEKVHPLAEWPRHARDFLRQHPRCGELPTFPAFPIPSRAVWCLPDVRADQYLSGATGWLWSDWEALTWAPLEFDLCLAEMLITTCAERDAFLAAYRRESPCVSLSAYRQGMRALIWVMRLHGDVDWHHVVSHPDWLTQVPA</sequence>
<organism evidence="1 2">
    <name type="scientific">Chromohalobacter israelensis (strain ATCC BAA-138 / DSM 3043 / CIP 106854 / NCIMB 13768 / 1H11)</name>
    <name type="common">Chromohalobacter salexigens</name>
    <dbReference type="NCBI Taxonomy" id="290398"/>
    <lineage>
        <taxon>Bacteria</taxon>
        <taxon>Pseudomonadati</taxon>
        <taxon>Pseudomonadota</taxon>
        <taxon>Gammaproteobacteria</taxon>
        <taxon>Oceanospirillales</taxon>
        <taxon>Halomonadaceae</taxon>
        <taxon>Chromohalobacter</taxon>
    </lineage>
</organism>